<evidence type="ECO:0000313" key="1">
    <source>
        <dbReference type="EMBL" id="WJZ99922.1"/>
    </source>
</evidence>
<reference evidence="1 2" key="1">
    <citation type="journal article" date="2023" name="Hortic Res">
        <title>The complete reference genome for grapevine (Vitis vinifera L.) genetics and breeding.</title>
        <authorList>
            <person name="Shi X."/>
            <person name="Cao S."/>
            <person name="Wang X."/>
            <person name="Huang S."/>
            <person name="Wang Y."/>
            <person name="Liu Z."/>
            <person name="Liu W."/>
            <person name="Leng X."/>
            <person name="Peng Y."/>
            <person name="Wang N."/>
            <person name="Wang Y."/>
            <person name="Ma Z."/>
            <person name="Xu X."/>
            <person name="Zhang F."/>
            <person name="Xue H."/>
            <person name="Zhong H."/>
            <person name="Wang Y."/>
            <person name="Zhang K."/>
            <person name="Velt A."/>
            <person name="Avia K."/>
            <person name="Holtgrawe D."/>
            <person name="Grimplet J."/>
            <person name="Matus J.T."/>
            <person name="Ware D."/>
            <person name="Wu X."/>
            <person name="Wang H."/>
            <person name="Liu C."/>
            <person name="Fang Y."/>
            <person name="Rustenholz C."/>
            <person name="Cheng Z."/>
            <person name="Xiao H."/>
            <person name="Zhou Y."/>
        </authorList>
    </citation>
    <scope>NUCLEOTIDE SEQUENCE [LARGE SCALE GENOMIC DNA]</scope>
    <source>
        <strain evidence="2">cv. Pinot noir / PN40024</strain>
        <tissue evidence="1">Leaf</tissue>
    </source>
</reference>
<keyword evidence="2" id="KW-1185">Reference proteome</keyword>
<accession>A0ABY9CZ40</accession>
<dbReference type="EMBL" id="CP126659">
    <property type="protein sequence ID" value="WJZ99922.1"/>
    <property type="molecule type" value="Genomic_DNA"/>
</dbReference>
<organism evidence="1 2">
    <name type="scientific">Vitis vinifera</name>
    <name type="common">Grape</name>
    <dbReference type="NCBI Taxonomy" id="29760"/>
    <lineage>
        <taxon>Eukaryota</taxon>
        <taxon>Viridiplantae</taxon>
        <taxon>Streptophyta</taxon>
        <taxon>Embryophyta</taxon>
        <taxon>Tracheophyta</taxon>
        <taxon>Spermatophyta</taxon>
        <taxon>Magnoliopsida</taxon>
        <taxon>eudicotyledons</taxon>
        <taxon>Gunneridae</taxon>
        <taxon>Pentapetalae</taxon>
        <taxon>rosids</taxon>
        <taxon>Vitales</taxon>
        <taxon>Vitaceae</taxon>
        <taxon>Viteae</taxon>
        <taxon>Vitis</taxon>
    </lineage>
</organism>
<proteinExistence type="predicted"/>
<dbReference type="Proteomes" id="UP001227230">
    <property type="component" value="Chromosome 12"/>
</dbReference>
<gene>
    <name evidence="1" type="ORF">VitviT2T_018327</name>
</gene>
<sequence length="214" mass="23968">MEVMLQVDTILGCKHQRSLLTSISLPKTPLRHSDIDFHDVFGSPPQQFSNQVTRCNFEEGTKPSALREDEDGASVCYPWTDLSEKLVLREASMVRVSWNLISSNGVVAPLFPFSMVRLHLSVFSQLCNYTSLSLLNGATAPFSILSIVQLYLSFPSQWCGCTFLYSLNGAVAPLFHFLMVQLHLSLPSQWCGCKSCIHLLKENPTFQTTPPFFS</sequence>
<evidence type="ECO:0000313" key="2">
    <source>
        <dbReference type="Proteomes" id="UP001227230"/>
    </source>
</evidence>
<name>A0ABY9CZ40_VITVI</name>
<protein>
    <submittedName>
        <fullName evidence="1">Uncharacterized protein</fullName>
    </submittedName>
</protein>